<dbReference type="AlphaFoldDB" id="A0A2A2J3Z9"/>
<organism evidence="3 4">
    <name type="scientific">Diploscapter pachys</name>
    <dbReference type="NCBI Taxonomy" id="2018661"/>
    <lineage>
        <taxon>Eukaryota</taxon>
        <taxon>Metazoa</taxon>
        <taxon>Ecdysozoa</taxon>
        <taxon>Nematoda</taxon>
        <taxon>Chromadorea</taxon>
        <taxon>Rhabditida</taxon>
        <taxon>Rhabditina</taxon>
        <taxon>Rhabditomorpha</taxon>
        <taxon>Rhabditoidea</taxon>
        <taxon>Rhabditidae</taxon>
        <taxon>Diploscapter</taxon>
    </lineage>
</organism>
<proteinExistence type="predicted"/>
<feature type="region of interest" description="Disordered" evidence="1">
    <location>
        <begin position="391"/>
        <end position="444"/>
    </location>
</feature>
<dbReference type="GO" id="GO:0004725">
    <property type="term" value="F:protein tyrosine phosphatase activity"/>
    <property type="evidence" value="ECO:0007669"/>
    <property type="project" value="InterPro"/>
</dbReference>
<feature type="compositionally biased region" description="Basic and acidic residues" evidence="1">
    <location>
        <begin position="391"/>
        <end position="401"/>
    </location>
</feature>
<evidence type="ECO:0000313" key="4">
    <source>
        <dbReference type="Proteomes" id="UP000218231"/>
    </source>
</evidence>
<feature type="compositionally biased region" description="Basic and acidic residues" evidence="1">
    <location>
        <begin position="1"/>
        <end position="10"/>
    </location>
</feature>
<dbReference type="EMBL" id="LIAE01010707">
    <property type="protein sequence ID" value="PAV56355.1"/>
    <property type="molecule type" value="Genomic_DNA"/>
</dbReference>
<evidence type="ECO:0000259" key="2">
    <source>
        <dbReference type="PROSITE" id="PS50055"/>
    </source>
</evidence>
<dbReference type="STRING" id="2018661.A0A2A2J3Z9"/>
<evidence type="ECO:0000256" key="1">
    <source>
        <dbReference type="SAM" id="MobiDB-lite"/>
    </source>
</evidence>
<feature type="compositionally biased region" description="Basic and acidic residues" evidence="1">
    <location>
        <begin position="426"/>
        <end position="436"/>
    </location>
</feature>
<dbReference type="PROSITE" id="PS50055">
    <property type="entry name" value="TYR_PHOSPHATASE_PTP"/>
    <property type="match status" value="1"/>
</dbReference>
<dbReference type="SUPFAM" id="SSF52799">
    <property type="entry name" value="(Phosphotyrosine protein) phosphatases II"/>
    <property type="match status" value="1"/>
</dbReference>
<keyword evidence="4" id="KW-1185">Reference proteome</keyword>
<sequence length="444" mass="50911">MPKGMDEDNNKNGSSNSSKINPQLTETTATQSCATRKTKKKYRMEPSNNKDDDLPDATEDKEKKAPTVEDNVVRDKEKDPRGVWARNVIMRRGDTKQIIADFKALKVYKAPGFTCTYSKSHEDKNRYTDVDCNDQTRVVLKERVPNQDDYINANWINVEGRKYICTQAPVEESVLDFWHMIYTEKSDFIVMLCNIMEGCAEDPDEKSYRYFPTKPRESISFPPYKISTVEGKKPTSYDGISVTTLKVEKQKSGTALMTVKHYWSESWMDHCVPKERAEILWMMSEVQTKSEGPITVHCSDDQENGSTRLRGTCQSIARAKVRSEAQTIQMDQFDFRHQAVQSAIQLQFIVICLLELYVKDGYVRKTSKMESIFDAYSKRCDKERQRLLQRNKERVENEKEANGNGNGQEQTAARATGKPSTGTIKKTIEKSKDSKSKQGKIKKK</sequence>
<evidence type="ECO:0000313" key="3">
    <source>
        <dbReference type="EMBL" id="PAV56355.1"/>
    </source>
</evidence>
<dbReference type="OrthoDB" id="8609993at2759"/>
<dbReference type="Proteomes" id="UP000218231">
    <property type="component" value="Unassembled WGS sequence"/>
</dbReference>
<protein>
    <recommendedName>
        <fullName evidence="2">Tyrosine-protein phosphatase domain-containing protein</fullName>
    </recommendedName>
</protein>
<feature type="compositionally biased region" description="Basic and acidic residues" evidence="1">
    <location>
        <begin position="48"/>
        <end position="78"/>
    </location>
</feature>
<accession>A0A2A2J3Z9</accession>
<feature type="domain" description="Tyrosine-protein phosphatase" evidence="2">
    <location>
        <begin position="98"/>
        <end position="308"/>
    </location>
</feature>
<dbReference type="SMART" id="SM00194">
    <property type="entry name" value="PTPc"/>
    <property type="match status" value="1"/>
</dbReference>
<feature type="region of interest" description="Disordered" evidence="1">
    <location>
        <begin position="1"/>
        <end position="78"/>
    </location>
</feature>
<dbReference type="InterPro" id="IPR052782">
    <property type="entry name" value="Oocyte-zygote_transition_reg"/>
</dbReference>
<dbReference type="SMART" id="SM00404">
    <property type="entry name" value="PTPc_motif"/>
    <property type="match status" value="1"/>
</dbReference>
<dbReference type="InterPro" id="IPR029021">
    <property type="entry name" value="Prot-tyrosine_phosphatase-like"/>
</dbReference>
<dbReference type="CDD" id="cd00047">
    <property type="entry name" value="PTPc"/>
    <property type="match status" value="1"/>
</dbReference>
<dbReference type="InterPro" id="IPR000242">
    <property type="entry name" value="PTP_cat"/>
</dbReference>
<feature type="compositionally biased region" description="Polar residues" evidence="1">
    <location>
        <begin position="20"/>
        <end position="35"/>
    </location>
</feature>
<name>A0A2A2J3Z9_9BILA</name>
<dbReference type="PANTHER" id="PTHR46163:SF10">
    <property type="entry name" value="PROTEIN-TYROSINE PHOSPHATASE-RELATED"/>
    <property type="match status" value="1"/>
</dbReference>
<dbReference type="Pfam" id="PF00102">
    <property type="entry name" value="Y_phosphatase"/>
    <property type="match status" value="1"/>
</dbReference>
<comment type="caution">
    <text evidence="3">The sequence shown here is derived from an EMBL/GenBank/DDBJ whole genome shotgun (WGS) entry which is preliminary data.</text>
</comment>
<dbReference type="PANTHER" id="PTHR46163">
    <property type="entry name" value="TYROSINE-PROTEIN PHOSPHATASE-RELATED"/>
    <property type="match status" value="1"/>
</dbReference>
<gene>
    <name evidence="3" type="ORF">WR25_21330</name>
</gene>
<dbReference type="Gene3D" id="3.90.190.10">
    <property type="entry name" value="Protein tyrosine phosphatase superfamily"/>
    <property type="match status" value="1"/>
</dbReference>
<reference evidence="3 4" key="1">
    <citation type="journal article" date="2017" name="Curr. Biol.">
        <title>Genome architecture and evolution of a unichromosomal asexual nematode.</title>
        <authorList>
            <person name="Fradin H."/>
            <person name="Zegar C."/>
            <person name="Gutwein M."/>
            <person name="Lucas J."/>
            <person name="Kovtun M."/>
            <person name="Corcoran D."/>
            <person name="Baugh L.R."/>
            <person name="Kiontke K."/>
            <person name="Gunsalus K."/>
            <person name="Fitch D.H."/>
            <person name="Piano F."/>
        </authorList>
    </citation>
    <scope>NUCLEOTIDE SEQUENCE [LARGE SCALE GENOMIC DNA]</scope>
    <source>
        <strain evidence="3">PF1309</strain>
    </source>
</reference>
<dbReference type="PRINTS" id="PR00700">
    <property type="entry name" value="PRTYPHPHTASE"/>
</dbReference>
<dbReference type="InterPro" id="IPR003595">
    <property type="entry name" value="Tyr_Pase_cat"/>
</dbReference>